<reference evidence="1 2" key="1">
    <citation type="journal article" date="2016" name="Biochim. Biophys. Acta">
        <title>Characterization of red-shifted phycobilisomes isolated from the chlorophyll f-containing cyanobacterium Halomicronema hongdechloris.</title>
        <authorList>
            <person name="Li Y."/>
            <person name="Lin Y."/>
            <person name="Garvey C.J."/>
            <person name="Birch D."/>
            <person name="Corkery R.W."/>
            <person name="Loughlin P.C."/>
            <person name="Scheer H."/>
            <person name="Willows R.D."/>
            <person name="Chen M."/>
        </authorList>
    </citation>
    <scope>NUCLEOTIDE SEQUENCE [LARGE SCALE GENOMIC DNA]</scope>
    <source>
        <strain evidence="1 2">C2206</strain>
    </source>
</reference>
<organism evidence="1 2">
    <name type="scientific">Halomicronema hongdechloris C2206</name>
    <dbReference type="NCBI Taxonomy" id="1641165"/>
    <lineage>
        <taxon>Bacteria</taxon>
        <taxon>Bacillati</taxon>
        <taxon>Cyanobacteriota</taxon>
        <taxon>Cyanophyceae</taxon>
        <taxon>Nodosilineales</taxon>
        <taxon>Nodosilineaceae</taxon>
        <taxon>Halomicronema</taxon>
    </lineage>
</organism>
<dbReference type="RefSeq" id="WP_187329287.1">
    <property type="nucleotide sequence ID" value="NZ_CP021983.2"/>
</dbReference>
<name>A0A1Z3HIT8_9CYAN</name>
<dbReference type="Proteomes" id="UP000191901">
    <property type="component" value="Chromosome"/>
</dbReference>
<sequence length="100" mass="10634">MRSITVEAGSHVLDLLAQQQVDEVQSLFDGLTKAPEIPDSRKQLIQAVVAILNGSRDAALADDSALDYDDAAEVLFLIERLGSTPLTQCGSILGQPTGLQ</sequence>
<accession>A0A1Z3HIT8</accession>
<evidence type="ECO:0000313" key="2">
    <source>
        <dbReference type="Proteomes" id="UP000191901"/>
    </source>
</evidence>
<evidence type="ECO:0000313" key="1">
    <source>
        <dbReference type="EMBL" id="ASC70176.1"/>
    </source>
</evidence>
<keyword evidence="2" id="KW-1185">Reference proteome</keyword>
<dbReference type="STRING" id="1641165.XM38_04410"/>
<protein>
    <submittedName>
        <fullName evidence="1">Uncharacterized protein</fullName>
    </submittedName>
</protein>
<dbReference type="AlphaFoldDB" id="A0A1Z3HIT8"/>
<gene>
    <name evidence="1" type="ORF">XM38_011060</name>
</gene>
<dbReference type="KEGG" id="hhg:XM38_011060"/>
<proteinExistence type="predicted"/>
<dbReference type="EMBL" id="CP021983">
    <property type="protein sequence ID" value="ASC70176.1"/>
    <property type="molecule type" value="Genomic_DNA"/>
</dbReference>